<keyword evidence="1" id="KW-0472">Membrane</keyword>
<proteinExistence type="predicted"/>
<accession>A0A5Y2ZXK3</accession>
<feature type="chain" id="PRO_5026333059" evidence="2">
    <location>
        <begin position="33"/>
        <end position="121"/>
    </location>
</feature>
<feature type="transmembrane region" description="Helical" evidence="1">
    <location>
        <begin position="96"/>
        <end position="115"/>
    </location>
</feature>
<comment type="caution">
    <text evidence="3">The sequence shown here is derived from an EMBL/GenBank/DDBJ whole genome shotgun (WGS) entry which is preliminary data.</text>
</comment>
<dbReference type="InterPro" id="IPR021356">
    <property type="entry name" value="Integr_conj_element_PFL4702"/>
</dbReference>
<feature type="signal peptide" evidence="2">
    <location>
        <begin position="1"/>
        <end position="32"/>
    </location>
</feature>
<gene>
    <name evidence="3" type="ORF">FNG02_14935</name>
</gene>
<evidence type="ECO:0000256" key="1">
    <source>
        <dbReference type="SAM" id="Phobius"/>
    </source>
</evidence>
<organism evidence="3">
    <name type="scientific">Salmonella enterica</name>
    <name type="common">Salmonella choleraesuis</name>
    <dbReference type="NCBI Taxonomy" id="28901"/>
    <lineage>
        <taxon>Bacteria</taxon>
        <taxon>Pseudomonadati</taxon>
        <taxon>Pseudomonadota</taxon>
        <taxon>Gammaproteobacteria</taxon>
        <taxon>Enterobacterales</taxon>
        <taxon>Enterobacteriaceae</taxon>
        <taxon>Salmonella</taxon>
    </lineage>
</organism>
<sequence length="121" mass="12925">MKFSILRHFRSAYFRAGVLLLTGLLSAGQAMADLPSIEAPTSGGGGGTYNIAMGYLKMGALAVGLLVCVGAFFAVAHAIITSFHDIRRGKGEWTQFLLYLVVGIILILFVIYLATKASEIL</sequence>
<name>A0A5Y2ZXK3_SALER</name>
<keyword evidence="1" id="KW-1133">Transmembrane helix</keyword>
<protein>
    <submittedName>
        <fullName evidence="3">TIGR03745 family integrating conjugative element membrane protein</fullName>
    </submittedName>
</protein>
<evidence type="ECO:0000313" key="3">
    <source>
        <dbReference type="EMBL" id="ECG8066770.1"/>
    </source>
</evidence>
<feature type="transmembrane region" description="Helical" evidence="1">
    <location>
        <begin position="56"/>
        <end position="84"/>
    </location>
</feature>
<evidence type="ECO:0000256" key="2">
    <source>
        <dbReference type="SAM" id="SignalP"/>
    </source>
</evidence>
<dbReference type="Pfam" id="PF11190">
    <property type="entry name" value="DUF2976"/>
    <property type="match status" value="1"/>
</dbReference>
<dbReference type="AlphaFoldDB" id="A0A5Y2ZXK3"/>
<keyword evidence="2" id="KW-0732">Signal</keyword>
<reference evidence="3" key="1">
    <citation type="submission" date="2019-07" db="EMBL/GenBank/DDBJ databases">
        <authorList>
            <consortium name="PulseNet: The National Subtyping Network for Foodborne Disease Surveillance"/>
            <person name="Tarr C.L."/>
            <person name="Trees E."/>
            <person name="Katz L.S."/>
            <person name="Carleton-Romer H.A."/>
            <person name="Stroika S."/>
            <person name="Kucerova Z."/>
            <person name="Roache K.F."/>
            <person name="Sabol A.L."/>
            <person name="Besser J."/>
            <person name="Gerner-Smidt P."/>
        </authorList>
    </citation>
    <scope>NUCLEOTIDE SEQUENCE</scope>
    <source>
        <strain evidence="3">PNUSAS081329</strain>
    </source>
</reference>
<dbReference type="NCBIfam" id="TIGR03745">
    <property type="entry name" value="conj_TIGR03745"/>
    <property type="match status" value="1"/>
</dbReference>
<dbReference type="EMBL" id="AAIPPN010000005">
    <property type="protein sequence ID" value="ECG8066770.1"/>
    <property type="molecule type" value="Genomic_DNA"/>
</dbReference>
<keyword evidence="1" id="KW-0812">Transmembrane</keyword>